<evidence type="ECO:0000313" key="2">
    <source>
        <dbReference type="Proteomes" id="UP000641646"/>
    </source>
</evidence>
<organism evidence="1 2">
    <name type="scientific">Aerosakkonema funiforme FACHB-1375</name>
    <dbReference type="NCBI Taxonomy" id="2949571"/>
    <lineage>
        <taxon>Bacteria</taxon>
        <taxon>Bacillati</taxon>
        <taxon>Cyanobacteriota</taxon>
        <taxon>Cyanophyceae</taxon>
        <taxon>Oscillatoriophycideae</taxon>
        <taxon>Aerosakkonematales</taxon>
        <taxon>Aerosakkonemataceae</taxon>
        <taxon>Aerosakkonema</taxon>
    </lineage>
</organism>
<keyword evidence="2" id="KW-1185">Reference proteome</keyword>
<protein>
    <submittedName>
        <fullName evidence="1">Uncharacterized protein</fullName>
    </submittedName>
</protein>
<dbReference type="EMBL" id="JACJPW010000058">
    <property type="protein sequence ID" value="MBD2183561.1"/>
    <property type="molecule type" value="Genomic_DNA"/>
</dbReference>
<accession>A0A926ZK14</accession>
<sequence length="173" mass="18784">MIAPKFNKINLILLSVSSLVILLGISANLIPGGSSLSPKTLAQNVRDGEALEQQKAAQVIRHYYDAINRKDYRSAYADWAGEGSASGKSFEQFSRGFANTASVKVNIGKPDSINGAVGSLYVTIPVTLTATNVNGTTQRFTGIYTLKRINDVPGSTPEQRRWHLYSARIILVN</sequence>
<gene>
    <name evidence="1" type="ORF">H6G03_21285</name>
</gene>
<name>A0A926ZK14_9CYAN</name>
<dbReference type="RefSeq" id="WP_190468118.1">
    <property type="nucleotide sequence ID" value="NZ_JACJPW010000058.1"/>
</dbReference>
<proteinExistence type="predicted"/>
<dbReference type="AlphaFoldDB" id="A0A926ZK14"/>
<comment type="caution">
    <text evidence="1">The sequence shown here is derived from an EMBL/GenBank/DDBJ whole genome shotgun (WGS) entry which is preliminary data.</text>
</comment>
<reference evidence="1" key="2">
    <citation type="submission" date="2020-08" db="EMBL/GenBank/DDBJ databases">
        <authorList>
            <person name="Chen M."/>
            <person name="Teng W."/>
            <person name="Zhao L."/>
            <person name="Hu C."/>
            <person name="Zhou Y."/>
            <person name="Han B."/>
            <person name="Song L."/>
            <person name="Shu W."/>
        </authorList>
    </citation>
    <scope>NUCLEOTIDE SEQUENCE</scope>
    <source>
        <strain evidence="1">FACHB-1375</strain>
    </source>
</reference>
<evidence type="ECO:0000313" key="1">
    <source>
        <dbReference type="EMBL" id="MBD2183561.1"/>
    </source>
</evidence>
<reference evidence="1" key="1">
    <citation type="journal article" date="2015" name="ISME J.">
        <title>Draft Genome Sequence of Streptomyces incarnatus NRRL8089, which Produces the Nucleoside Antibiotic Sinefungin.</title>
        <authorList>
            <person name="Oshima K."/>
            <person name="Hattori M."/>
            <person name="Shimizu H."/>
            <person name="Fukuda K."/>
            <person name="Nemoto M."/>
            <person name="Inagaki K."/>
            <person name="Tamura T."/>
        </authorList>
    </citation>
    <scope>NUCLEOTIDE SEQUENCE</scope>
    <source>
        <strain evidence="1">FACHB-1375</strain>
    </source>
</reference>
<dbReference type="Proteomes" id="UP000641646">
    <property type="component" value="Unassembled WGS sequence"/>
</dbReference>